<sequence>MLVNATAPAIKAAAPPRVTRTREIEQIEFGIQASIAENVFDVFKPLKFEPGHPSLYLFAKRDTLFSVEKHPTGKLLLIKELSEVSASNQDQVNALNAEAEALQDLRGCKHIVQIEMDEYGNFFRNNKLVMEYIQGATLKNLYSSPIDPLKALFITSLLLKALKEAHFRQFIHRDIKGSNIMVALDGSIKLIDFGISKRRFRNVSEKLGAIGGTLEYLAPENILEPNLTAAPQLDLYSTGILLFELLEGRPPFDFDGDIQKLSDFIIHPEEYPFIFEKTPGRLQPFIRKMTDKNSRLRPVNAAVSLQEVIALFEQQIDVNPDAAIKYLA</sequence>
<feature type="coiled-coil region" evidence="6">
    <location>
        <begin position="78"/>
        <end position="105"/>
    </location>
</feature>
<accession>A0A1F4SSM5</accession>
<dbReference type="Pfam" id="PF00069">
    <property type="entry name" value="Pkinase"/>
    <property type="match status" value="1"/>
</dbReference>
<dbReference type="GO" id="GO:0005524">
    <property type="term" value="F:ATP binding"/>
    <property type="evidence" value="ECO:0007669"/>
    <property type="project" value="UniProtKB-KW"/>
</dbReference>
<evidence type="ECO:0000256" key="4">
    <source>
        <dbReference type="ARBA" id="ARBA00022777"/>
    </source>
</evidence>
<dbReference type="InterPro" id="IPR008271">
    <property type="entry name" value="Ser/Thr_kinase_AS"/>
</dbReference>
<evidence type="ECO:0000256" key="5">
    <source>
        <dbReference type="ARBA" id="ARBA00022840"/>
    </source>
</evidence>
<dbReference type="Gene3D" id="1.10.510.10">
    <property type="entry name" value="Transferase(Phosphotransferase) domain 1"/>
    <property type="match status" value="1"/>
</dbReference>
<dbReference type="InterPro" id="IPR011009">
    <property type="entry name" value="Kinase-like_dom_sf"/>
</dbReference>
<keyword evidence="6" id="KW-0175">Coiled coil</keyword>
<gene>
    <name evidence="8" type="ORF">A2310_05300</name>
</gene>
<feature type="domain" description="Protein kinase" evidence="7">
    <location>
        <begin position="29"/>
        <end position="309"/>
    </location>
</feature>
<keyword evidence="3" id="KW-0547">Nucleotide-binding</keyword>
<dbReference type="STRING" id="1802579.A2310_05300"/>
<keyword evidence="1" id="KW-0723">Serine/threonine-protein kinase</keyword>
<keyword evidence="2" id="KW-0808">Transferase</keyword>
<dbReference type="Proteomes" id="UP000178417">
    <property type="component" value="Unassembled WGS sequence"/>
</dbReference>
<dbReference type="EMBL" id="MEUB01000018">
    <property type="protein sequence ID" value="OGC23442.1"/>
    <property type="molecule type" value="Genomic_DNA"/>
</dbReference>
<name>A0A1F4SSM5_UNCSA</name>
<dbReference type="PROSITE" id="PS50011">
    <property type="entry name" value="PROTEIN_KINASE_DOM"/>
    <property type="match status" value="1"/>
</dbReference>
<protein>
    <recommendedName>
        <fullName evidence="7">Protein kinase domain-containing protein</fullName>
    </recommendedName>
</protein>
<evidence type="ECO:0000313" key="8">
    <source>
        <dbReference type="EMBL" id="OGC23442.1"/>
    </source>
</evidence>
<dbReference type="SMART" id="SM00220">
    <property type="entry name" value="S_TKc"/>
    <property type="match status" value="1"/>
</dbReference>
<comment type="caution">
    <text evidence="8">The sequence shown here is derived from an EMBL/GenBank/DDBJ whole genome shotgun (WGS) entry which is preliminary data.</text>
</comment>
<dbReference type="InterPro" id="IPR000719">
    <property type="entry name" value="Prot_kinase_dom"/>
</dbReference>
<evidence type="ECO:0000256" key="2">
    <source>
        <dbReference type="ARBA" id="ARBA00022679"/>
    </source>
</evidence>
<dbReference type="PROSITE" id="PS00108">
    <property type="entry name" value="PROTEIN_KINASE_ST"/>
    <property type="match status" value="1"/>
</dbReference>
<reference evidence="8 9" key="1">
    <citation type="journal article" date="2016" name="Nat. Commun.">
        <title>Thousands of microbial genomes shed light on interconnected biogeochemical processes in an aquifer system.</title>
        <authorList>
            <person name="Anantharaman K."/>
            <person name="Brown C.T."/>
            <person name="Hug L.A."/>
            <person name="Sharon I."/>
            <person name="Castelle C.J."/>
            <person name="Probst A.J."/>
            <person name="Thomas B.C."/>
            <person name="Singh A."/>
            <person name="Wilkins M.J."/>
            <person name="Karaoz U."/>
            <person name="Brodie E.L."/>
            <person name="Williams K.H."/>
            <person name="Hubbard S.S."/>
            <person name="Banfield J.F."/>
        </authorList>
    </citation>
    <scope>NUCLEOTIDE SEQUENCE [LARGE SCALE GENOMIC DNA]</scope>
</reference>
<dbReference type="GO" id="GO:0004674">
    <property type="term" value="F:protein serine/threonine kinase activity"/>
    <property type="evidence" value="ECO:0007669"/>
    <property type="project" value="UniProtKB-KW"/>
</dbReference>
<keyword evidence="4" id="KW-0418">Kinase</keyword>
<evidence type="ECO:0000256" key="1">
    <source>
        <dbReference type="ARBA" id="ARBA00022527"/>
    </source>
</evidence>
<proteinExistence type="predicted"/>
<dbReference type="PANTHER" id="PTHR11584:SF369">
    <property type="entry name" value="MITOGEN-ACTIVATED PROTEIN KINASE KINASE KINASE 19-RELATED"/>
    <property type="match status" value="1"/>
</dbReference>
<dbReference type="SUPFAM" id="SSF56112">
    <property type="entry name" value="Protein kinase-like (PK-like)"/>
    <property type="match status" value="1"/>
</dbReference>
<organism evidence="8 9">
    <name type="scientific">candidate division WOR-1 bacterium RIFOXYB2_FULL_37_13</name>
    <dbReference type="NCBI Taxonomy" id="1802579"/>
    <lineage>
        <taxon>Bacteria</taxon>
        <taxon>Bacillati</taxon>
        <taxon>Saganbacteria</taxon>
    </lineage>
</organism>
<evidence type="ECO:0000256" key="6">
    <source>
        <dbReference type="SAM" id="Coils"/>
    </source>
</evidence>
<dbReference type="PANTHER" id="PTHR11584">
    <property type="entry name" value="SERINE/THREONINE PROTEIN KINASE"/>
    <property type="match status" value="1"/>
</dbReference>
<dbReference type="CDD" id="cd14014">
    <property type="entry name" value="STKc_PknB_like"/>
    <property type="match status" value="1"/>
</dbReference>
<dbReference type="AlphaFoldDB" id="A0A1F4SSM5"/>
<keyword evidence="5" id="KW-0067">ATP-binding</keyword>
<evidence type="ECO:0000259" key="7">
    <source>
        <dbReference type="PROSITE" id="PS50011"/>
    </source>
</evidence>
<evidence type="ECO:0000313" key="9">
    <source>
        <dbReference type="Proteomes" id="UP000178417"/>
    </source>
</evidence>
<evidence type="ECO:0000256" key="3">
    <source>
        <dbReference type="ARBA" id="ARBA00022741"/>
    </source>
</evidence>